<dbReference type="Pfam" id="PF06210">
    <property type="entry name" value="DUF1003"/>
    <property type="match status" value="1"/>
</dbReference>
<dbReference type="EMBL" id="JBHRXV010000011">
    <property type="protein sequence ID" value="MFC3713528.1"/>
    <property type="molecule type" value="Genomic_DNA"/>
</dbReference>
<gene>
    <name evidence="2" type="ORF">ACFOMD_13170</name>
</gene>
<accession>A0ABV7XEM6</accession>
<reference evidence="3" key="1">
    <citation type="journal article" date="2019" name="Int. J. Syst. Evol. Microbiol.">
        <title>The Global Catalogue of Microorganisms (GCM) 10K type strain sequencing project: providing services to taxonomists for standard genome sequencing and annotation.</title>
        <authorList>
            <consortium name="The Broad Institute Genomics Platform"/>
            <consortium name="The Broad Institute Genome Sequencing Center for Infectious Disease"/>
            <person name="Wu L."/>
            <person name="Ma J."/>
        </authorList>
    </citation>
    <scope>NUCLEOTIDE SEQUENCE [LARGE SCALE GENOMIC DNA]</scope>
    <source>
        <strain evidence="3">KCTC 42644</strain>
    </source>
</reference>
<keyword evidence="3" id="KW-1185">Reference proteome</keyword>
<feature type="transmembrane region" description="Helical" evidence="1">
    <location>
        <begin position="62"/>
        <end position="85"/>
    </location>
</feature>
<dbReference type="PANTHER" id="PTHR41386">
    <property type="entry name" value="INTEGRAL MEMBRANE PROTEIN-RELATED"/>
    <property type="match status" value="1"/>
</dbReference>
<keyword evidence="1" id="KW-0812">Transmembrane</keyword>
<evidence type="ECO:0000313" key="3">
    <source>
        <dbReference type="Proteomes" id="UP001595615"/>
    </source>
</evidence>
<sequence length="164" mass="18173">MSDQPIDMVRLAERALATEPGTLPARVRHVVERAARRETVSRPHPAAGEGGDSFGQRLADRVAAVGGSWGFIAGFGLFLLGWALTNALLLTHPPDPYPFIFLNLLLSMLAAIQAPIIMMSQNRQVVRDRLQAQQDYEVNLKAELEILALHEKMDRVLAQLDERP</sequence>
<evidence type="ECO:0000256" key="1">
    <source>
        <dbReference type="SAM" id="Phobius"/>
    </source>
</evidence>
<feature type="transmembrane region" description="Helical" evidence="1">
    <location>
        <begin position="97"/>
        <end position="119"/>
    </location>
</feature>
<organism evidence="2 3">
    <name type="scientific">Sphingoaurantiacus capsulatus</name>
    <dbReference type="NCBI Taxonomy" id="1771310"/>
    <lineage>
        <taxon>Bacteria</taxon>
        <taxon>Pseudomonadati</taxon>
        <taxon>Pseudomonadota</taxon>
        <taxon>Alphaproteobacteria</taxon>
        <taxon>Sphingomonadales</taxon>
        <taxon>Sphingosinicellaceae</taxon>
        <taxon>Sphingoaurantiacus</taxon>
    </lineage>
</organism>
<name>A0ABV7XEM6_9SPHN</name>
<proteinExistence type="predicted"/>
<dbReference type="RefSeq" id="WP_380862109.1">
    <property type="nucleotide sequence ID" value="NZ_JBHRXV010000011.1"/>
</dbReference>
<keyword evidence="1" id="KW-0472">Membrane</keyword>
<keyword evidence="1" id="KW-1133">Transmembrane helix</keyword>
<dbReference type="InterPro" id="IPR010406">
    <property type="entry name" value="DUF1003"/>
</dbReference>
<dbReference type="Proteomes" id="UP001595615">
    <property type="component" value="Unassembled WGS sequence"/>
</dbReference>
<protein>
    <submittedName>
        <fullName evidence="2">DUF1003 domain-containing protein</fullName>
    </submittedName>
</protein>
<evidence type="ECO:0000313" key="2">
    <source>
        <dbReference type="EMBL" id="MFC3713528.1"/>
    </source>
</evidence>
<comment type="caution">
    <text evidence="2">The sequence shown here is derived from an EMBL/GenBank/DDBJ whole genome shotgun (WGS) entry which is preliminary data.</text>
</comment>
<dbReference type="PANTHER" id="PTHR41386:SF1">
    <property type="entry name" value="MEMBRANE PROTEIN"/>
    <property type="match status" value="1"/>
</dbReference>